<feature type="domain" description="DUF6533" evidence="1">
    <location>
        <begin position="9"/>
        <end position="48"/>
    </location>
</feature>
<gene>
    <name evidence="2" type="ORF">DAEQUDRAFT_330245</name>
</gene>
<sequence length="132" mass="14569">MVCVSVTSSAVALLLYEHIITLGQESRFVWTDICAGHAVIFIVNRLNMVSMSVDIILSLHTWRTIMLQGGSNTGAVHLRERVSLVGRCFRAPRLRYRQSRCTACCAHRSACFGPCRSQHCKPSSSTSDPNSA</sequence>
<evidence type="ECO:0000313" key="3">
    <source>
        <dbReference type="Proteomes" id="UP000076727"/>
    </source>
</evidence>
<dbReference type="OrthoDB" id="3251775at2759"/>
<evidence type="ECO:0000259" key="1">
    <source>
        <dbReference type="Pfam" id="PF20151"/>
    </source>
</evidence>
<protein>
    <recommendedName>
        <fullName evidence="1">DUF6533 domain-containing protein</fullName>
    </recommendedName>
</protein>
<dbReference type="InterPro" id="IPR045340">
    <property type="entry name" value="DUF6533"/>
</dbReference>
<proteinExistence type="predicted"/>
<accession>A0A165PQX2</accession>
<dbReference type="Proteomes" id="UP000076727">
    <property type="component" value="Unassembled WGS sequence"/>
</dbReference>
<organism evidence="2 3">
    <name type="scientific">Daedalea quercina L-15889</name>
    <dbReference type="NCBI Taxonomy" id="1314783"/>
    <lineage>
        <taxon>Eukaryota</taxon>
        <taxon>Fungi</taxon>
        <taxon>Dikarya</taxon>
        <taxon>Basidiomycota</taxon>
        <taxon>Agaricomycotina</taxon>
        <taxon>Agaricomycetes</taxon>
        <taxon>Polyporales</taxon>
        <taxon>Fomitopsis</taxon>
    </lineage>
</organism>
<reference evidence="2 3" key="1">
    <citation type="journal article" date="2016" name="Mol. Biol. Evol.">
        <title>Comparative Genomics of Early-Diverging Mushroom-Forming Fungi Provides Insights into the Origins of Lignocellulose Decay Capabilities.</title>
        <authorList>
            <person name="Nagy L.G."/>
            <person name="Riley R."/>
            <person name="Tritt A."/>
            <person name="Adam C."/>
            <person name="Daum C."/>
            <person name="Floudas D."/>
            <person name="Sun H."/>
            <person name="Yadav J.S."/>
            <person name="Pangilinan J."/>
            <person name="Larsson K.H."/>
            <person name="Matsuura K."/>
            <person name="Barry K."/>
            <person name="Labutti K."/>
            <person name="Kuo R."/>
            <person name="Ohm R.A."/>
            <person name="Bhattacharya S.S."/>
            <person name="Shirouzu T."/>
            <person name="Yoshinaga Y."/>
            <person name="Martin F.M."/>
            <person name="Grigoriev I.V."/>
            <person name="Hibbett D.S."/>
        </authorList>
    </citation>
    <scope>NUCLEOTIDE SEQUENCE [LARGE SCALE GENOMIC DNA]</scope>
    <source>
        <strain evidence="2 3">L-15889</strain>
    </source>
</reference>
<dbReference type="AlphaFoldDB" id="A0A165PQX2"/>
<evidence type="ECO:0000313" key="2">
    <source>
        <dbReference type="EMBL" id="KZT68523.1"/>
    </source>
</evidence>
<dbReference type="EMBL" id="KV429066">
    <property type="protein sequence ID" value="KZT68523.1"/>
    <property type="molecule type" value="Genomic_DNA"/>
</dbReference>
<name>A0A165PQX2_9APHY</name>
<keyword evidence="3" id="KW-1185">Reference proteome</keyword>
<dbReference type="Pfam" id="PF20151">
    <property type="entry name" value="DUF6533"/>
    <property type="match status" value="1"/>
</dbReference>